<proteinExistence type="inferred from homology"/>
<dbReference type="PANTHER" id="PTHR47944">
    <property type="entry name" value="CYTOCHROME P450 98A9"/>
    <property type="match status" value="1"/>
</dbReference>
<dbReference type="SUPFAM" id="SSF48264">
    <property type="entry name" value="Cytochrome P450"/>
    <property type="match status" value="1"/>
</dbReference>
<dbReference type="Gene3D" id="1.10.630.10">
    <property type="entry name" value="Cytochrome P450"/>
    <property type="match status" value="1"/>
</dbReference>
<protein>
    <submittedName>
        <fullName evidence="6">Uncharacterized protein</fullName>
    </submittedName>
</protein>
<dbReference type="InterPro" id="IPR001128">
    <property type="entry name" value="Cyt_P450"/>
</dbReference>
<dbReference type="GO" id="GO:0005506">
    <property type="term" value="F:iron ion binding"/>
    <property type="evidence" value="ECO:0007669"/>
    <property type="project" value="InterPro"/>
</dbReference>
<keyword evidence="3" id="KW-0479">Metal-binding</keyword>
<accession>A0A9D4ZLF1</accession>
<dbReference type="Pfam" id="PF00067">
    <property type="entry name" value="p450"/>
    <property type="match status" value="1"/>
</dbReference>
<dbReference type="GO" id="GO:0004497">
    <property type="term" value="F:monooxygenase activity"/>
    <property type="evidence" value="ECO:0007669"/>
    <property type="project" value="InterPro"/>
</dbReference>
<dbReference type="Proteomes" id="UP000886520">
    <property type="component" value="Chromosome 7"/>
</dbReference>
<evidence type="ECO:0000256" key="4">
    <source>
        <dbReference type="ARBA" id="ARBA00023002"/>
    </source>
</evidence>
<evidence type="ECO:0000256" key="1">
    <source>
        <dbReference type="ARBA" id="ARBA00010617"/>
    </source>
</evidence>
<name>A0A9D4ZLF1_ADICA</name>
<dbReference type="PANTHER" id="PTHR47944:SF4">
    <property type="entry name" value="OS09G0441700 PROTEIN"/>
    <property type="match status" value="1"/>
</dbReference>
<comment type="similarity">
    <text evidence="1">Belongs to the cytochrome P450 family.</text>
</comment>
<dbReference type="InterPro" id="IPR036396">
    <property type="entry name" value="Cyt_P450_sf"/>
</dbReference>
<evidence type="ECO:0000256" key="2">
    <source>
        <dbReference type="ARBA" id="ARBA00022617"/>
    </source>
</evidence>
<evidence type="ECO:0000256" key="3">
    <source>
        <dbReference type="ARBA" id="ARBA00022723"/>
    </source>
</evidence>
<evidence type="ECO:0000313" key="6">
    <source>
        <dbReference type="EMBL" id="KAI5078112.1"/>
    </source>
</evidence>
<reference evidence="6" key="1">
    <citation type="submission" date="2021-01" db="EMBL/GenBank/DDBJ databases">
        <title>Adiantum capillus-veneris genome.</title>
        <authorList>
            <person name="Fang Y."/>
            <person name="Liao Q."/>
        </authorList>
    </citation>
    <scope>NUCLEOTIDE SEQUENCE</scope>
    <source>
        <strain evidence="6">H3</strain>
        <tissue evidence="6">Leaf</tissue>
    </source>
</reference>
<comment type="caution">
    <text evidence="6">The sequence shown here is derived from an EMBL/GenBank/DDBJ whole genome shotgun (WGS) entry which is preliminary data.</text>
</comment>
<keyword evidence="5" id="KW-0408">Iron</keyword>
<keyword evidence="4" id="KW-0560">Oxidoreductase</keyword>
<dbReference type="AlphaFoldDB" id="A0A9D4ZLF1"/>
<evidence type="ECO:0000313" key="7">
    <source>
        <dbReference type="Proteomes" id="UP000886520"/>
    </source>
</evidence>
<organism evidence="6 7">
    <name type="scientific">Adiantum capillus-veneris</name>
    <name type="common">Maidenhair fern</name>
    <dbReference type="NCBI Taxonomy" id="13818"/>
    <lineage>
        <taxon>Eukaryota</taxon>
        <taxon>Viridiplantae</taxon>
        <taxon>Streptophyta</taxon>
        <taxon>Embryophyta</taxon>
        <taxon>Tracheophyta</taxon>
        <taxon>Polypodiopsida</taxon>
        <taxon>Polypodiidae</taxon>
        <taxon>Polypodiales</taxon>
        <taxon>Pteridineae</taxon>
        <taxon>Pteridaceae</taxon>
        <taxon>Vittarioideae</taxon>
        <taxon>Adiantum</taxon>
    </lineage>
</organism>
<keyword evidence="7" id="KW-1185">Reference proteome</keyword>
<keyword evidence="2" id="KW-0349">Heme</keyword>
<dbReference type="GO" id="GO:0016705">
    <property type="term" value="F:oxidoreductase activity, acting on paired donors, with incorporation or reduction of molecular oxygen"/>
    <property type="evidence" value="ECO:0007669"/>
    <property type="project" value="InterPro"/>
</dbReference>
<dbReference type="GO" id="GO:0020037">
    <property type="term" value="F:heme binding"/>
    <property type="evidence" value="ECO:0007669"/>
    <property type="project" value="InterPro"/>
</dbReference>
<sequence>MELLPVDAVVRTLLELHYSEWLLLIAISITSVVLLRKTVIVHWPPGPLAWPIVGHLHLLDQLPHHSVCKLAQTYGPLMGLRLGGVPVIVASSPLMEREILKTYDAALAYRPRTAVTLHLCFDSSDVAFAPVGPYWKFLRQVYATELFSPNKMESFRHVREGEVRGLMQAVLRRGGERGCLVEVRGSLVTASNNINCMMVMGKKLDDMISGVAWNEVGSLHSLIEDLMHLMGVFYLGDYVPWLAWLDSHGYLKRMKATAQRTRALLQCVIDERRQ</sequence>
<dbReference type="OrthoDB" id="2789670at2759"/>
<evidence type="ECO:0000256" key="5">
    <source>
        <dbReference type="ARBA" id="ARBA00023004"/>
    </source>
</evidence>
<dbReference type="EMBL" id="JABFUD020000007">
    <property type="protein sequence ID" value="KAI5078112.1"/>
    <property type="molecule type" value="Genomic_DNA"/>
</dbReference>
<gene>
    <name evidence="6" type="ORF">GOP47_0007936</name>
</gene>